<gene>
    <name evidence="1" type="ORF">KCG35_24865</name>
</gene>
<sequence length="176" mass="19877">MYPYLKEVNQLNWVLKSCLVASAVKRLQEIFEYNYGEADSVISKANKSLLDNCIKNELANKEELMSAKRNLSAVIPDTDTKGSEYTPSMLTGVATLHAIDSLLFKCDDDVIKSLEFALEAVDSFCEYNGLALQEELAWHKKNIDYLASLDAPLNASKITGVFDKDKPMWLKNWLEE</sequence>
<reference evidence="1 2" key="1">
    <citation type="submission" date="2021-04" db="EMBL/GenBank/DDBJ databases">
        <authorList>
            <person name="Pira H."/>
            <person name="Risdian C."/>
            <person name="Wink J."/>
        </authorList>
    </citation>
    <scope>NUCLEOTIDE SEQUENCE [LARGE SCALE GENOMIC DNA]</scope>
    <source>
        <strain evidence="1 2">WH53</strain>
    </source>
</reference>
<keyword evidence="2" id="KW-1185">Reference proteome</keyword>
<proteinExistence type="predicted"/>
<protein>
    <recommendedName>
        <fullName evidence="3">DUF892 family protein</fullName>
    </recommendedName>
</protein>
<evidence type="ECO:0000313" key="2">
    <source>
        <dbReference type="Proteomes" id="UP000690515"/>
    </source>
</evidence>
<accession>A0ABS5ZJZ3</accession>
<dbReference type="RefSeq" id="WP_215822546.1">
    <property type="nucleotide sequence ID" value="NZ_JAGSOY010000207.1"/>
</dbReference>
<evidence type="ECO:0008006" key="3">
    <source>
        <dbReference type="Google" id="ProtNLM"/>
    </source>
</evidence>
<name>A0ABS5ZJZ3_9GAMM</name>
<dbReference type="Proteomes" id="UP000690515">
    <property type="component" value="Unassembled WGS sequence"/>
</dbReference>
<comment type="caution">
    <text evidence="1">The sequence shown here is derived from an EMBL/GenBank/DDBJ whole genome shotgun (WGS) entry which is preliminary data.</text>
</comment>
<organism evidence="1 2">
    <name type="scientific">Zooshikella harenae</name>
    <dbReference type="NCBI Taxonomy" id="2827238"/>
    <lineage>
        <taxon>Bacteria</taxon>
        <taxon>Pseudomonadati</taxon>
        <taxon>Pseudomonadota</taxon>
        <taxon>Gammaproteobacteria</taxon>
        <taxon>Oceanospirillales</taxon>
        <taxon>Zooshikellaceae</taxon>
        <taxon>Zooshikella</taxon>
    </lineage>
</organism>
<dbReference type="EMBL" id="JAGSOY010000207">
    <property type="protein sequence ID" value="MBU2714284.1"/>
    <property type="molecule type" value="Genomic_DNA"/>
</dbReference>
<evidence type="ECO:0000313" key="1">
    <source>
        <dbReference type="EMBL" id="MBU2714284.1"/>
    </source>
</evidence>